<dbReference type="NCBIfam" id="TIGR01764">
    <property type="entry name" value="excise"/>
    <property type="match status" value="1"/>
</dbReference>
<organism evidence="2 3">
    <name type="scientific">Robertkochia marina</name>
    <dbReference type="NCBI Taxonomy" id="1227945"/>
    <lineage>
        <taxon>Bacteria</taxon>
        <taxon>Pseudomonadati</taxon>
        <taxon>Bacteroidota</taxon>
        <taxon>Flavobacteriia</taxon>
        <taxon>Flavobacteriales</taxon>
        <taxon>Flavobacteriaceae</taxon>
        <taxon>Robertkochia</taxon>
    </lineage>
</organism>
<comment type="caution">
    <text evidence="2">The sequence shown here is derived from an EMBL/GenBank/DDBJ whole genome shotgun (WGS) entry which is preliminary data.</text>
</comment>
<dbReference type="AlphaFoldDB" id="A0A4S3LYY6"/>
<gene>
    <name evidence="2" type="ORF">E7Z59_13715</name>
</gene>
<dbReference type="GO" id="GO:0003677">
    <property type="term" value="F:DNA binding"/>
    <property type="evidence" value="ECO:0007669"/>
    <property type="project" value="UniProtKB-KW"/>
</dbReference>
<dbReference type="OrthoDB" id="1003442at2"/>
<dbReference type="RefSeq" id="WP_136336899.1">
    <property type="nucleotide sequence ID" value="NZ_QXMP01000023.1"/>
</dbReference>
<name>A0A4S3LYY6_9FLAO</name>
<reference evidence="2 3" key="1">
    <citation type="submission" date="2019-04" db="EMBL/GenBank/DDBJ databases">
        <title>Draft genome sequence of Robertkochia marina CC-AMO-30D.</title>
        <authorList>
            <person name="Hameed A."/>
            <person name="Lin S.-Y."/>
            <person name="Shahina M."/>
            <person name="Lai W.-A."/>
            <person name="Young C.-C."/>
        </authorList>
    </citation>
    <scope>NUCLEOTIDE SEQUENCE [LARGE SCALE GENOMIC DNA]</scope>
    <source>
        <strain evidence="2 3">CC-AMO-30D</strain>
    </source>
</reference>
<evidence type="ECO:0000313" key="3">
    <source>
        <dbReference type="Proteomes" id="UP000305939"/>
    </source>
</evidence>
<accession>A0A4S3LYY6</accession>
<protein>
    <submittedName>
        <fullName evidence="2">DNA-binding protein</fullName>
    </submittedName>
</protein>
<dbReference type="InterPro" id="IPR010093">
    <property type="entry name" value="SinI_DNA-bd"/>
</dbReference>
<dbReference type="InterPro" id="IPR041657">
    <property type="entry name" value="HTH_17"/>
</dbReference>
<feature type="domain" description="Helix-turn-helix" evidence="1">
    <location>
        <begin position="70"/>
        <end position="117"/>
    </location>
</feature>
<evidence type="ECO:0000259" key="1">
    <source>
        <dbReference type="Pfam" id="PF12728"/>
    </source>
</evidence>
<evidence type="ECO:0000313" key="2">
    <source>
        <dbReference type="EMBL" id="THD66830.1"/>
    </source>
</evidence>
<proteinExistence type="predicted"/>
<dbReference type="Pfam" id="PF12728">
    <property type="entry name" value="HTH_17"/>
    <property type="match status" value="1"/>
</dbReference>
<keyword evidence="3" id="KW-1185">Reference proteome</keyword>
<keyword evidence="2" id="KW-0238">DNA-binding</keyword>
<dbReference type="Proteomes" id="UP000305939">
    <property type="component" value="Unassembled WGS sequence"/>
</dbReference>
<dbReference type="EMBL" id="SSMC01000003">
    <property type="protein sequence ID" value="THD66830.1"/>
    <property type="molecule type" value="Genomic_DNA"/>
</dbReference>
<sequence>MATKIEVTRICEYCGEEFKAKTTVTRYCSHRCNQRAYKKKEREKKILLSNMETERVKSGSNASIKDKDILNVKEVASLLQCSVRSVYSQIAKGNIKAINLGERLTRIRRSDIEDLFE</sequence>